<dbReference type="Proteomes" id="UP000294527">
    <property type="component" value="Unassembled WGS sequence"/>
</dbReference>
<gene>
    <name evidence="2" type="ORF">E1I98_08265</name>
</gene>
<accession>A0A4R4GHY5</accession>
<reference evidence="2 3" key="1">
    <citation type="journal article" date="2019" name="Nat. Microbiol.">
        <title>Genomic variation and strain-specific functional adaptation in the human gut microbiome during early life.</title>
        <authorList>
            <person name="Vatanen T."/>
            <person name="Plichta D.R."/>
            <person name="Somani J."/>
            <person name="Munch P.C."/>
            <person name="Arthur T.D."/>
            <person name="Hall A.B."/>
            <person name="Rudolf S."/>
            <person name="Oakeley E.J."/>
            <person name="Ke X."/>
            <person name="Young R.A."/>
            <person name="Haiser H.J."/>
            <person name="Kolde R."/>
            <person name="Yassour M."/>
            <person name="Luopajarvi K."/>
            <person name="Siljander H."/>
            <person name="Virtanen S.M."/>
            <person name="Ilonen J."/>
            <person name="Uibo R."/>
            <person name="Tillmann V."/>
            <person name="Mokurov S."/>
            <person name="Dorshakova N."/>
            <person name="Porter J.A."/>
            <person name="McHardy A.C."/>
            <person name="Lahdesmaki H."/>
            <person name="Vlamakis H."/>
            <person name="Huttenhower C."/>
            <person name="Knip M."/>
            <person name="Xavier R.J."/>
        </authorList>
    </citation>
    <scope>NUCLEOTIDE SEQUENCE [LARGE SCALE GENOMIC DNA]</scope>
    <source>
        <strain evidence="2 3">RJX1047</strain>
    </source>
</reference>
<dbReference type="Gene3D" id="3.40.50.2000">
    <property type="entry name" value="Glycogen Phosphorylase B"/>
    <property type="match status" value="2"/>
</dbReference>
<dbReference type="PANTHER" id="PTHR45947:SF3">
    <property type="entry name" value="SULFOQUINOVOSYL TRANSFERASE SQD2"/>
    <property type="match status" value="1"/>
</dbReference>
<evidence type="ECO:0000313" key="3">
    <source>
        <dbReference type="Proteomes" id="UP000294527"/>
    </source>
</evidence>
<proteinExistence type="predicted"/>
<evidence type="ECO:0000259" key="1">
    <source>
        <dbReference type="Pfam" id="PF00534"/>
    </source>
</evidence>
<dbReference type="GO" id="GO:0016757">
    <property type="term" value="F:glycosyltransferase activity"/>
    <property type="evidence" value="ECO:0007669"/>
    <property type="project" value="InterPro"/>
</dbReference>
<dbReference type="CDD" id="cd03811">
    <property type="entry name" value="GT4_GT28_WabH-like"/>
    <property type="match status" value="1"/>
</dbReference>
<dbReference type="Pfam" id="PF00534">
    <property type="entry name" value="Glycos_transf_1"/>
    <property type="match status" value="1"/>
</dbReference>
<dbReference type="EMBL" id="SLTU01000001">
    <property type="protein sequence ID" value="TDA76351.1"/>
    <property type="molecule type" value="Genomic_DNA"/>
</dbReference>
<organism evidence="2 3">
    <name type="scientific">Phocaeicola dorei</name>
    <dbReference type="NCBI Taxonomy" id="357276"/>
    <lineage>
        <taxon>Bacteria</taxon>
        <taxon>Pseudomonadati</taxon>
        <taxon>Bacteroidota</taxon>
        <taxon>Bacteroidia</taxon>
        <taxon>Bacteroidales</taxon>
        <taxon>Bacteroidaceae</taxon>
        <taxon>Phocaeicola</taxon>
    </lineage>
</organism>
<dbReference type="PANTHER" id="PTHR45947">
    <property type="entry name" value="SULFOQUINOVOSYL TRANSFERASE SQD2"/>
    <property type="match status" value="1"/>
</dbReference>
<dbReference type="RefSeq" id="WP_132140561.1">
    <property type="nucleotide sequence ID" value="NZ_CAXSRD010000002.1"/>
</dbReference>
<sequence>MNGENVIMIKKKILFVIESLGCGGAEKSLISLLSSLDKERYDLSIWMMYPKGAFLSFLPNDVNVIKQPKYNVFESMLLYLSSILYSVIWRLNKMVGKSEYWGETYYKSRGWAIKVPKGKWDVVFAYHQGLVTYVVADKFHGCKKVGWVNADIFKTGYSIKYNSKFYRKIDCICPVSDILHELMDDRMPEFSSKYHTVWDIINSSVIRGLSRKQVGQLRTNSDEYIFATTGRLHVLKGYDMAVEAAHFLKQKGVKFKWYFIGEGAQRNDIEKQINLLGLQDDVKLLGMKTNPYPYMAQADVYIQTSRHEGFGMTIAEARILGIPVVSTNFDVVYNQITHEKNGLISEMNGVKIGEQILRLIQDDELREHIKSTLQKEENLTYQTEVRKVKKIIDE</sequence>
<dbReference type="InterPro" id="IPR001296">
    <property type="entry name" value="Glyco_trans_1"/>
</dbReference>
<protein>
    <submittedName>
        <fullName evidence="2">Glycosyltransferase</fullName>
    </submittedName>
</protein>
<dbReference type="InterPro" id="IPR050194">
    <property type="entry name" value="Glycosyltransferase_grp1"/>
</dbReference>
<evidence type="ECO:0000313" key="2">
    <source>
        <dbReference type="EMBL" id="TDA76351.1"/>
    </source>
</evidence>
<dbReference type="SUPFAM" id="SSF53756">
    <property type="entry name" value="UDP-Glycosyltransferase/glycogen phosphorylase"/>
    <property type="match status" value="1"/>
</dbReference>
<dbReference type="AlphaFoldDB" id="A0A4R4GHY5"/>
<keyword evidence="2" id="KW-0808">Transferase</keyword>
<comment type="caution">
    <text evidence="2">The sequence shown here is derived from an EMBL/GenBank/DDBJ whole genome shotgun (WGS) entry which is preliminary data.</text>
</comment>
<feature type="domain" description="Glycosyl transferase family 1" evidence="1">
    <location>
        <begin position="214"/>
        <end position="371"/>
    </location>
</feature>
<name>A0A4R4GHY5_9BACT</name>